<comment type="caution">
    <text evidence="2">The sequence shown here is derived from an EMBL/GenBank/DDBJ whole genome shotgun (WGS) entry which is preliminary data.</text>
</comment>
<gene>
    <name evidence="2" type="ORF">QV13_14430</name>
</gene>
<protein>
    <submittedName>
        <fullName evidence="2">Poly(3-hydroxyalkanoate) depolymerase</fullName>
    </submittedName>
</protein>
<dbReference type="InterPro" id="IPR050471">
    <property type="entry name" value="AB_hydrolase"/>
</dbReference>
<dbReference type="OrthoDB" id="7616518at2"/>
<feature type="domain" description="AB hydrolase-1" evidence="1">
    <location>
        <begin position="36"/>
        <end position="261"/>
    </location>
</feature>
<dbReference type="PANTHER" id="PTHR43433">
    <property type="entry name" value="HYDROLASE, ALPHA/BETA FOLD FAMILY PROTEIN"/>
    <property type="match status" value="1"/>
</dbReference>
<organism evidence="2 3">
    <name type="scientific">Mesorhizobium hungaricum</name>
    <dbReference type="NCBI Taxonomy" id="1566387"/>
    <lineage>
        <taxon>Bacteria</taxon>
        <taxon>Pseudomonadati</taxon>
        <taxon>Pseudomonadota</taxon>
        <taxon>Alphaproteobacteria</taxon>
        <taxon>Hyphomicrobiales</taxon>
        <taxon>Phyllobacteriaceae</taxon>
        <taxon>Mesorhizobium</taxon>
    </lineage>
</organism>
<dbReference type="AlphaFoldDB" id="A0A1C2DP48"/>
<accession>A0A1C2DP48</accession>
<dbReference type="InterPro" id="IPR029058">
    <property type="entry name" value="AB_hydrolase_fold"/>
</dbReference>
<evidence type="ECO:0000259" key="1">
    <source>
        <dbReference type="Pfam" id="PF00561"/>
    </source>
</evidence>
<dbReference type="Proteomes" id="UP000094412">
    <property type="component" value="Unassembled WGS sequence"/>
</dbReference>
<keyword evidence="3" id="KW-1185">Reference proteome</keyword>
<dbReference type="InterPro" id="IPR000073">
    <property type="entry name" value="AB_hydrolase_1"/>
</dbReference>
<reference evidence="2 3" key="1">
    <citation type="submission" date="2016-08" db="EMBL/GenBank/DDBJ databases">
        <title>Whole genome sequence of Mesorhizobium sp. strain UASWS1009 isolated from industrial sewage.</title>
        <authorList>
            <person name="Crovadore J."/>
            <person name="Calmin G."/>
            <person name="Chablais R."/>
            <person name="Cochard B."/>
            <person name="Lefort F."/>
        </authorList>
    </citation>
    <scope>NUCLEOTIDE SEQUENCE [LARGE SCALE GENOMIC DNA]</scope>
    <source>
        <strain evidence="2 3">UASWS1009</strain>
    </source>
</reference>
<dbReference type="SUPFAM" id="SSF53474">
    <property type="entry name" value="alpha/beta-Hydrolases"/>
    <property type="match status" value="1"/>
</dbReference>
<dbReference type="EMBL" id="MDEO01000033">
    <property type="protein sequence ID" value="OCX16552.1"/>
    <property type="molecule type" value="Genomic_DNA"/>
</dbReference>
<name>A0A1C2DP48_9HYPH</name>
<dbReference type="InterPro" id="IPR011942">
    <property type="entry name" value="PHA_depoly_arom"/>
</dbReference>
<dbReference type="PANTHER" id="PTHR43433:SF5">
    <property type="entry name" value="AB HYDROLASE-1 DOMAIN-CONTAINING PROTEIN"/>
    <property type="match status" value="1"/>
</dbReference>
<dbReference type="NCBIfam" id="TIGR02240">
    <property type="entry name" value="PHA_depoly_arom"/>
    <property type="match status" value="1"/>
</dbReference>
<proteinExistence type="predicted"/>
<dbReference type="Pfam" id="PF00561">
    <property type="entry name" value="Abhydrolase_1"/>
    <property type="match status" value="1"/>
</dbReference>
<dbReference type="Gene3D" id="3.40.50.1820">
    <property type="entry name" value="alpha/beta hydrolase"/>
    <property type="match status" value="1"/>
</dbReference>
<evidence type="ECO:0000313" key="2">
    <source>
        <dbReference type="EMBL" id="OCX16552.1"/>
    </source>
</evidence>
<dbReference type="GO" id="GO:0046503">
    <property type="term" value="P:glycerolipid catabolic process"/>
    <property type="evidence" value="ECO:0007669"/>
    <property type="project" value="TreeGrafter"/>
</dbReference>
<sequence length="274" mass="29797">MAANKAKADGAMDIKMFDVDGQLLRVGIRHGASERPPLLMFNGIGANLELAAPFMAALEDTTGIIFDVPGVGGSPNPIFPYRPSTLARLAKRLGEILGHDRLDISGVSWGGGLAQQFAFQYPSVCRKLILAATAPGITMVPGAPTVLSKMASPRRYTDPGYMRSIAAEIYGGDFRKDPTLINRHAGAMKGASQYGYFLQLFAMSGWTSLPWLWMLRQPTLIMAGTDDPLVPVINARVLHTMIARSRLELLDDGHLFLVTKPKPSAQMIEAFLRE</sequence>
<dbReference type="STRING" id="1566387.QV13_14430"/>
<dbReference type="PRINTS" id="PR00111">
    <property type="entry name" value="ABHYDROLASE"/>
</dbReference>
<dbReference type="GO" id="GO:0004806">
    <property type="term" value="F:triacylglycerol lipase activity"/>
    <property type="evidence" value="ECO:0007669"/>
    <property type="project" value="TreeGrafter"/>
</dbReference>
<evidence type="ECO:0000313" key="3">
    <source>
        <dbReference type="Proteomes" id="UP000094412"/>
    </source>
</evidence>